<dbReference type="PROSITE" id="PS52016">
    <property type="entry name" value="TONB_DEPENDENT_REC_3"/>
    <property type="match status" value="1"/>
</dbReference>
<dbReference type="Pfam" id="PF00593">
    <property type="entry name" value="TonB_dep_Rec_b-barrel"/>
    <property type="match status" value="1"/>
</dbReference>
<keyword evidence="8 12" id="KW-0798">TonB box</keyword>
<keyword evidence="4 11" id="KW-1134">Transmembrane beta strand</keyword>
<dbReference type="SMART" id="SM00965">
    <property type="entry name" value="STN"/>
    <property type="match status" value="1"/>
</dbReference>
<evidence type="ECO:0000256" key="4">
    <source>
        <dbReference type="ARBA" id="ARBA00022452"/>
    </source>
</evidence>
<evidence type="ECO:0000256" key="1">
    <source>
        <dbReference type="ARBA" id="ARBA00004571"/>
    </source>
</evidence>
<keyword evidence="6 11" id="KW-0812">Transmembrane</keyword>
<evidence type="ECO:0000256" key="13">
    <source>
        <dbReference type="SAM" id="MobiDB-lite"/>
    </source>
</evidence>
<evidence type="ECO:0000256" key="6">
    <source>
        <dbReference type="ARBA" id="ARBA00022692"/>
    </source>
</evidence>
<keyword evidence="10 11" id="KW-0998">Cell outer membrane</keyword>
<feature type="region of interest" description="Disordered" evidence="13">
    <location>
        <begin position="1"/>
        <end position="27"/>
    </location>
</feature>
<dbReference type="PANTHER" id="PTHR30069:SF41">
    <property type="entry name" value="HEME_HEMOPEXIN UTILIZATION PROTEIN C"/>
    <property type="match status" value="1"/>
</dbReference>
<protein>
    <submittedName>
        <fullName evidence="16">TonB-dependent receptor</fullName>
    </submittedName>
</protein>
<evidence type="ECO:0000259" key="15">
    <source>
        <dbReference type="SMART" id="SM00965"/>
    </source>
</evidence>
<comment type="subcellular location">
    <subcellularLocation>
        <location evidence="1 11">Cell outer membrane</location>
        <topology evidence="1 11">Multi-pass membrane protein</topology>
    </subcellularLocation>
</comment>
<dbReference type="Proteomes" id="UP001595528">
    <property type="component" value="Unassembled WGS sequence"/>
</dbReference>
<dbReference type="InterPro" id="IPR037066">
    <property type="entry name" value="Plug_dom_sf"/>
</dbReference>
<comment type="similarity">
    <text evidence="2 11 12">Belongs to the TonB-dependent receptor family.</text>
</comment>
<dbReference type="InterPro" id="IPR036942">
    <property type="entry name" value="Beta-barrel_TonB_sf"/>
</dbReference>
<evidence type="ECO:0000256" key="11">
    <source>
        <dbReference type="PROSITE-ProRule" id="PRU01360"/>
    </source>
</evidence>
<evidence type="ECO:0000313" key="17">
    <source>
        <dbReference type="Proteomes" id="UP001595528"/>
    </source>
</evidence>
<evidence type="ECO:0000256" key="8">
    <source>
        <dbReference type="ARBA" id="ARBA00023077"/>
    </source>
</evidence>
<dbReference type="InterPro" id="IPR039426">
    <property type="entry name" value="TonB-dep_rcpt-like"/>
</dbReference>
<keyword evidence="14" id="KW-1133">Transmembrane helix</keyword>
<evidence type="ECO:0000256" key="14">
    <source>
        <dbReference type="SAM" id="Phobius"/>
    </source>
</evidence>
<keyword evidence="9 11" id="KW-0472">Membrane</keyword>
<feature type="transmembrane region" description="Helical" evidence="14">
    <location>
        <begin position="32"/>
        <end position="54"/>
    </location>
</feature>
<dbReference type="RefSeq" id="WP_379905861.1">
    <property type="nucleotide sequence ID" value="NZ_JBHRTR010000048.1"/>
</dbReference>
<keyword evidence="17" id="KW-1185">Reference proteome</keyword>
<evidence type="ECO:0000256" key="5">
    <source>
        <dbReference type="ARBA" id="ARBA00022496"/>
    </source>
</evidence>
<keyword evidence="16" id="KW-0675">Receptor</keyword>
<evidence type="ECO:0000256" key="12">
    <source>
        <dbReference type="RuleBase" id="RU003357"/>
    </source>
</evidence>
<evidence type="ECO:0000313" key="16">
    <source>
        <dbReference type="EMBL" id="MFC3230571.1"/>
    </source>
</evidence>
<keyword evidence="5" id="KW-0406">Ion transport</keyword>
<organism evidence="16 17">
    <name type="scientific">Marinibaculum pumilum</name>
    <dbReference type="NCBI Taxonomy" id="1766165"/>
    <lineage>
        <taxon>Bacteria</taxon>
        <taxon>Pseudomonadati</taxon>
        <taxon>Pseudomonadota</taxon>
        <taxon>Alphaproteobacteria</taxon>
        <taxon>Rhodospirillales</taxon>
        <taxon>Rhodospirillaceae</taxon>
        <taxon>Marinibaculum</taxon>
    </lineage>
</organism>
<dbReference type="Gene3D" id="2.40.170.20">
    <property type="entry name" value="TonB-dependent receptor, beta-barrel domain"/>
    <property type="match status" value="1"/>
</dbReference>
<feature type="domain" description="Secretin/TonB short N-terminal" evidence="15">
    <location>
        <begin position="94"/>
        <end position="145"/>
    </location>
</feature>
<dbReference type="EMBL" id="JBHRTR010000048">
    <property type="protein sequence ID" value="MFC3230571.1"/>
    <property type="molecule type" value="Genomic_DNA"/>
</dbReference>
<keyword evidence="7" id="KW-0408">Iron</keyword>
<comment type="caution">
    <text evidence="16">The sequence shown here is derived from an EMBL/GenBank/DDBJ whole genome shotgun (WGS) entry which is preliminary data.</text>
</comment>
<feature type="compositionally biased region" description="Polar residues" evidence="13">
    <location>
        <begin position="1"/>
        <end position="15"/>
    </location>
</feature>
<dbReference type="PANTHER" id="PTHR30069">
    <property type="entry name" value="TONB-DEPENDENT OUTER MEMBRANE RECEPTOR"/>
    <property type="match status" value="1"/>
</dbReference>
<evidence type="ECO:0000256" key="10">
    <source>
        <dbReference type="ARBA" id="ARBA00023237"/>
    </source>
</evidence>
<evidence type="ECO:0000256" key="7">
    <source>
        <dbReference type="ARBA" id="ARBA00023004"/>
    </source>
</evidence>
<proteinExistence type="inferred from homology"/>
<evidence type="ECO:0000256" key="9">
    <source>
        <dbReference type="ARBA" id="ARBA00023136"/>
    </source>
</evidence>
<keyword evidence="5" id="KW-0410">Iron transport</keyword>
<sequence length="770" mass="81179">MTGGTVSKTKRSASGETGAAQGRRTRPALRRLAPLAITPVAAGLAALGLTVATLPLPALAQSQTGPASTAQAQFDIAPQPLGDALAAFGRQAGVQVSVHGDLARGKSSPGVRGRMDADAALQRLLSGSGLTWRRAADGTVILEAAAQGASGATVLDPIMIEGAGAGSADDANAIEIGQDELELLDPTNLKEVYAGQAAVSVGGGIPVSQKVYVNGVEETNLAVTVDGARQNNKVFHHTGTNLIDPSMLKSVRVDPGVAPADAGPGALGGAIVYETVDAGDMLLPGRNLGGFANGSYGTNGGTYIADLAAYGRAQGFEALGYFKYGEGGNYSDGNGLKVEGTETSLRSFLAKTAYEGAGGHRIELSGQQVRDDADRPFRANIGQLTNRPGPIVRNYNLRNSTYSLNYSTPHATGLFDPSLVVGYSEQRTEVLDPFGSIGITGGWNGKLENDFNLSPRDRITVGTDFYSSKAQYKDPTTNVQETATNVGIYAQARLVPVDPLRLSFGLRGDRQWFKGVDGTKLTNSGASGNISAAYDVADFLTLSAGYSNVWGGIALAENYILNPAWTYASGIKPVRSQNGVVDAEVRYMGFTFRAGLFESRFSNARDESFRGGPDLTADFKTRGYNLGAGYAWQSGFARLTFIDSRISLNGAVTDSDATQYLGTPIGRVFALEAAQRFDSIGVTVGGTAQAALKNSETADAGFQPQDPYKVLNLFGEYRPAQLDFLTLRLDVKNVFDEAYADRATYGQEFSTVRPLMEPGRSFMVSAKARF</sequence>
<dbReference type="SUPFAM" id="SSF56935">
    <property type="entry name" value="Porins"/>
    <property type="match status" value="1"/>
</dbReference>
<evidence type="ECO:0000256" key="2">
    <source>
        <dbReference type="ARBA" id="ARBA00009810"/>
    </source>
</evidence>
<gene>
    <name evidence="16" type="ORF">ACFOGJ_25205</name>
</gene>
<dbReference type="InterPro" id="IPR011662">
    <property type="entry name" value="Secretin/TonB_short_N"/>
</dbReference>
<dbReference type="Gene3D" id="3.55.50.30">
    <property type="match status" value="1"/>
</dbReference>
<name>A0ABV7L838_9PROT</name>
<evidence type="ECO:0000256" key="3">
    <source>
        <dbReference type="ARBA" id="ARBA00022448"/>
    </source>
</evidence>
<keyword evidence="3 11" id="KW-0813">Transport</keyword>
<dbReference type="Gene3D" id="2.170.130.10">
    <property type="entry name" value="TonB-dependent receptor, plug domain"/>
    <property type="match status" value="1"/>
</dbReference>
<dbReference type="Pfam" id="PF07660">
    <property type="entry name" value="STN"/>
    <property type="match status" value="1"/>
</dbReference>
<reference evidence="17" key="1">
    <citation type="journal article" date="2019" name="Int. J. Syst. Evol. Microbiol.">
        <title>The Global Catalogue of Microorganisms (GCM) 10K type strain sequencing project: providing services to taxonomists for standard genome sequencing and annotation.</title>
        <authorList>
            <consortium name="The Broad Institute Genomics Platform"/>
            <consortium name="The Broad Institute Genome Sequencing Center for Infectious Disease"/>
            <person name="Wu L."/>
            <person name="Ma J."/>
        </authorList>
    </citation>
    <scope>NUCLEOTIDE SEQUENCE [LARGE SCALE GENOMIC DNA]</scope>
    <source>
        <strain evidence="17">KCTC 42964</strain>
    </source>
</reference>
<accession>A0ABV7L838</accession>
<dbReference type="InterPro" id="IPR000531">
    <property type="entry name" value="Beta-barrel_TonB"/>
</dbReference>
<dbReference type="Pfam" id="PF07715">
    <property type="entry name" value="Plug"/>
    <property type="match status" value="1"/>
</dbReference>
<dbReference type="InterPro" id="IPR012910">
    <property type="entry name" value="Plug_dom"/>
</dbReference>